<name>A0A7W4URB3_9MICO</name>
<organism evidence="3 4">
    <name type="scientific">Pseudoclavibacter helvolus</name>
    <dbReference type="NCBI Taxonomy" id="255205"/>
    <lineage>
        <taxon>Bacteria</taxon>
        <taxon>Bacillati</taxon>
        <taxon>Actinomycetota</taxon>
        <taxon>Actinomycetes</taxon>
        <taxon>Micrococcales</taxon>
        <taxon>Microbacteriaceae</taxon>
        <taxon>Pseudoclavibacter</taxon>
    </lineage>
</organism>
<dbReference type="EMBL" id="JACHWJ010000005">
    <property type="protein sequence ID" value="MBB2959181.1"/>
    <property type="molecule type" value="Genomic_DNA"/>
</dbReference>
<sequence>MSGSGDGQVPRNGSHGEADPRGPVAPGPTPSGDPVTFIVPVGHGVDVHVYEWACASPRGVIHLSHGSGEHAKRYDSYARDLVAAGYSVVAHDHLGHGQTALGSHGLSVLPTTENRAALEALEDISAWVRDRYPALPLILQGHSWGSLLAQQLLARDSAFFSACILTGTTLAVPGFINAGNLNKRFEPDETGLMWLSRNPDARRAFAYDELCFDIAKMPVWSTRGALQLAHIPPRAASGKIDDVPVLIMAGSEDSIGFGERGPRALARLYLKRSKLSDVTLKIYPEARHELLNELNRDEVIADIVAWLDARIPLPV</sequence>
<accession>A0A7W4URB3</accession>
<dbReference type="RefSeq" id="WP_183626459.1">
    <property type="nucleotide sequence ID" value="NZ_JACHWJ010000005.1"/>
</dbReference>
<dbReference type="Pfam" id="PF12146">
    <property type="entry name" value="Hydrolase_4"/>
    <property type="match status" value="1"/>
</dbReference>
<dbReference type="AlphaFoldDB" id="A0A7W4URB3"/>
<keyword evidence="3" id="KW-0378">Hydrolase</keyword>
<evidence type="ECO:0000256" key="1">
    <source>
        <dbReference type="SAM" id="MobiDB-lite"/>
    </source>
</evidence>
<evidence type="ECO:0000259" key="2">
    <source>
        <dbReference type="Pfam" id="PF12146"/>
    </source>
</evidence>
<dbReference type="Proteomes" id="UP000545286">
    <property type="component" value="Unassembled WGS sequence"/>
</dbReference>
<dbReference type="SUPFAM" id="SSF53474">
    <property type="entry name" value="alpha/beta-Hydrolases"/>
    <property type="match status" value="1"/>
</dbReference>
<reference evidence="3 4" key="1">
    <citation type="submission" date="2020-08" db="EMBL/GenBank/DDBJ databases">
        <title>Sequencing the genomes of 1000 actinobacteria strains.</title>
        <authorList>
            <person name="Klenk H.-P."/>
        </authorList>
    </citation>
    <scope>NUCLEOTIDE SEQUENCE [LARGE SCALE GENOMIC DNA]</scope>
    <source>
        <strain evidence="3 4">DSM 20419</strain>
    </source>
</reference>
<comment type="caution">
    <text evidence="3">The sequence shown here is derived from an EMBL/GenBank/DDBJ whole genome shotgun (WGS) entry which is preliminary data.</text>
</comment>
<dbReference type="InterPro" id="IPR051044">
    <property type="entry name" value="MAG_DAG_Lipase"/>
</dbReference>
<dbReference type="GO" id="GO:0016787">
    <property type="term" value="F:hydrolase activity"/>
    <property type="evidence" value="ECO:0007669"/>
    <property type="project" value="UniProtKB-KW"/>
</dbReference>
<dbReference type="InterPro" id="IPR022742">
    <property type="entry name" value="Hydrolase_4"/>
</dbReference>
<dbReference type="InterPro" id="IPR029058">
    <property type="entry name" value="AB_hydrolase_fold"/>
</dbReference>
<feature type="domain" description="Serine aminopeptidase S33" evidence="2">
    <location>
        <begin position="56"/>
        <end position="294"/>
    </location>
</feature>
<dbReference type="Gene3D" id="3.40.50.1820">
    <property type="entry name" value="alpha/beta hydrolase"/>
    <property type="match status" value="1"/>
</dbReference>
<gene>
    <name evidence="3" type="ORF">FHX72_003333</name>
</gene>
<feature type="region of interest" description="Disordered" evidence="1">
    <location>
        <begin position="1"/>
        <end position="36"/>
    </location>
</feature>
<proteinExistence type="predicted"/>
<evidence type="ECO:0000313" key="4">
    <source>
        <dbReference type="Proteomes" id="UP000545286"/>
    </source>
</evidence>
<protein>
    <submittedName>
        <fullName evidence="3">Alpha-beta hydrolase superfamily lysophospholipase</fullName>
    </submittedName>
</protein>
<evidence type="ECO:0000313" key="3">
    <source>
        <dbReference type="EMBL" id="MBB2959181.1"/>
    </source>
</evidence>
<dbReference type="PANTHER" id="PTHR11614">
    <property type="entry name" value="PHOSPHOLIPASE-RELATED"/>
    <property type="match status" value="1"/>
</dbReference>
<keyword evidence="4" id="KW-1185">Reference proteome</keyword>